<dbReference type="EMBL" id="AKWM02000041">
    <property type="protein sequence ID" value="EKR99958.1"/>
    <property type="molecule type" value="Genomic_DNA"/>
</dbReference>
<reference evidence="1 2" key="1">
    <citation type="journal article" date="2014" name="Int. J. Syst. Evol. Microbiol.">
        <title>Leptospira mayottensis sp. nov., a pathogenic species of the genus Leptospira isolated from humans.</title>
        <authorList>
            <person name="Bourhy P."/>
            <person name="Collet L."/>
            <person name="Brisse S."/>
            <person name="Picardeau M."/>
        </authorList>
    </citation>
    <scope>NUCLEOTIDE SEQUENCE [LARGE SCALE GENOMIC DNA]</scope>
    <source>
        <strain evidence="1 2">200901122</strain>
    </source>
</reference>
<proteinExistence type="predicted"/>
<gene>
    <name evidence="1" type="ORF">LEP1GSC125_3063</name>
</gene>
<organism evidence="1 2">
    <name type="scientific">Leptospira mayottensis 200901122</name>
    <dbReference type="NCBI Taxonomy" id="1193010"/>
    <lineage>
        <taxon>Bacteria</taxon>
        <taxon>Pseudomonadati</taxon>
        <taxon>Spirochaetota</taxon>
        <taxon>Spirochaetia</taxon>
        <taxon>Leptospirales</taxon>
        <taxon>Leptospiraceae</taxon>
        <taxon>Leptospira</taxon>
    </lineage>
</organism>
<protein>
    <submittedName>
        <fullName evidence="1">Uncharacterized protein</fullName>
    </submittedName>
</protein>
<dbReference type="Proteomes" id="UP000001343">
    <property type="component" value="Unassembled WGS sequence"/>
</dbReference>
<comment type="caution">
    <text evidence="1">The sequence shown here is derived from an EMBL/GenBank/DDBJ whole genome shotgun (WGS) entry which is preliminary data.</text>
</comment>
<name>A0AA87SWF4_9LEPT</name>
<evidence type="ECO:0000313" key="2">
    <source>
        <dbReference type="Proteomes" id="UP000001343"/>
    </source>
</evidence>
<evidence type="ECO:0000313" key="1">
    <source>
        <dbReference type="EMBL" id="EKR99958.1"/>
    </source>
</evidence>
<accession>A0AA87SWF4</accession>
<dbReference type="AlphaFoldDB" id="A0AA87SWF4"/>
<sequence>MMPFHASSASSKFYGNLFEKLNLILLVNINGISKILN</sequence>